<dbReference type="VEuPathDB" id="TrichDB:TVAGG3_0701630"/>
<dbReference type="VEuPathDB" id="TrichDB:TVAG_042970"/>
<proteinExistence type="predicted"/>
<dbReference type="KEGG" id="tva:4757194"/>
<organism evidence="1 2">
    <name type="scientific">Trichomonas vaginalis (strain ATCC PRA-98 / G3)</name>
    <dbReference type="NCBI Taxonomy" id="412133"/>
    <lineage>
        <taxon>Eukaryota</taxon>
        <taxon>Metamonada</taxon>
        <taxon>Parabasalia</taxon>
        <taxon>Trichomonadida</taxon>
        <taxon>Trichomonadidae</taxon>
        <taxon>Trichomonas</taxon>
    </lineage>
</organism>
<name>A2F6R1_TRIV3</name>
<evidence type="ECO:0000313" key="2">
    <source>
        <dbReference type="Proteomes" id="UP000001542"/>
    </source>
</evidence>
<keyword evidence="2" id="KW-1185">Reference proteome</keyword>
<dbReference type="Proteomes" id="UP000001542">
    <property type="component" value="Unassembled WGS sequence"/>
</dbReference>
<dbReference type="AlphaFoldDB" id="A2F6R1"/>
<evidence type="ECO:0000313" key="1">
    <source>
        <dbReference type="EMBL" id="EAX99389.1"/>
    </source>
</evidence>
<reference evidence="1" key="1">
    <citation type="submission" date="2006-10" db="EMBL/GenBank/DDBJ databases">
        <authorList>
            <person name="Amadeo P."/>
            <person name="Zhao Q."/>
            <person name="Wortman J."/>
            <person name="Fraser-Liggett C."/>
            <person name="Carlton J."/>
        </authorList>
    </citation>
    <scope>NUCLEOTIDE SEQUENCE</scope>
    <source>
        <strain evidence="1">G3</strain>
    </source>
</reference>
<reference evidence="1" key="2">
    <citation type="journal article" date="2007" name="Science">
        <title>Draft genome sequence of the sexually transmitted pathogen Trichomonas vaginalis.</title>
        <authorList>
            <person name="Carlton J.M."/>
            <person name="Hirt R.P."/>
            <person name="Silva J.C."/>
            <person name="Delcher A.L."/>
            <person name="Schatz M."/>
            <person name="Zhao Q."/>
            <person name="Wortman J.R."/>
            <person name="Bidwell S.L."/>
            <person name="Alsmark U.C.M."/>
            <person name="Besteiro S."/>
            <person name="Sicheritz-Ponten T."/>
            <person name="Noel C.J."/>
            <person name="Dacks J.B."/>
            <person name="Foster P.G."/>
            <person name="Simillion C."/>
            <person name="Van de Peer Y."/>
            <person name="Miranda-Saavedra D."/>
            <person name="Barton G.J."/>
            <person name="Westrop G.D."/>
            <person name="Mueller S."/>
            <person name="Dessi D."/>
            <person name="Fiori P.L."/>
            <person name="Ren Q."/>
            <person name="Paulsen I."/>
            <person name="Zhang H."/>
            <person name="Bastida-Corcuera F.D."/>
            <person name="Simoes-Barbosa A."/>
            <person name="Brown M.T."/>
            <person name="Hayes R.D."/>
            <person name="Mukherjee M."/>
            <person name="Okumura C.Y."/>
            <person name="Schneider R."/>
            <person name="Smith A.J."/>
            <person name="Vanacova S."/>
            <person name="Villalvazo M."/>
            <person name="Haas B.J."/>
            <person name="Pertea M."/>
            <person name="Feldblyum T.V."/>
            <person name="Utterback T.R."/>
            <person name="Shu C.L."/>
            <person name="Osoegawa K."/>
            <person name="de Jong P.J."/>
            <person name="Hrdy I."/>
            <person name="Horvathova L."/>
            <person name="Zubacova Z."/>
            <person name="Dolezal P."/>
            <person name="Malik S.B."/>
            <person name="Logsdon J.M. Jr."/>
            <person name="Henze K."/>
            <person name="Gupta A."/>
            <person name="Wang C.C."/>
            <person name="Dunne R.L."/>
            <person name="Upcroft J.A."/>
            <person name="Upcroft P."/>
            <person name="White O."/>
            <person name="Salzberg S.L."/>
            <person name="Tang P."/>
            <person name="Chiu C.-H."/>
            <person name="Lee Y.-S."/>
            <person name="Embley T.M."/>
            <person name="Coombs G.H."/>
            <person name="Mottram J.C."/>
            <person name="Tachezy J."/>
            <person name="Fraser-Liggett C.M."/>
            <person name="Johnson P.J."/>
        </authorList>
    </citation>
    <scope>NUCLEOTIDE SEQUENCE [LARGE SCALE GENOMIC DNA]</scope>
    <source>
        <strain evidence="1">G3</strain>
    </source>
</reference>
<protein>
    <submittedName>
        <fullName evidence="1">Uncharacterized protein</fullName>
    </submittedName>
</protein>
<dbReference type="RefSeq" id="XP_001312319.1">
    <property type="nucleotide sequence ID" value="XM_001312318.1"/>
</dbReference>
<sequence length="146" mass="16553">MIDTHQRIAYIKLDSFDVGNFQTDYGSRIVASVGSRSSLIRNSKEFSSSERSPQKVWEFKYNNPNTSSFILSLSKKRIFGGDIMIGEADIKVSNYELNKVVKHDVRLKNHKNKYLTSKATIFVHICEDGANPFSAETGRLIESSRV</sequence>
<gene>
    <name evidence="1" type="ORF">TVAG_042970</name>
</gene>
<accession>A2F6R1</accession>
<dbReference type="EMBL" id="DS113639">
    <property type="protein sequence ID" value="EAX99389.1"/>
    <property type="molecule type" value="Genomic_DNA"/>
</dbReference>
<dbReference type="InParanoid" id="A2F6R1"/>